<dbReference type="AlphaFoldDB" id="A0A5D2RSF4"/>
<sequence>MIKTPTSPFCHQCLRGLSYSTVVRPPIPFGRAHCCCPLLFFLSLVESEILGTAIAFLHFQSKARSGFIIEGDGTKIHVCRVVGVRKQRRPKHALGVIKIKGRVVWELSKNLP</sequence>
<evidence type="ECO:0000313" key="1">
    <source>
        <dbReference type="EMBL" id="TYI43456.1"/>
    </source>
</evidence>
<evidence type="ECO:0000313" key="2">
    <source>
        <dbReference type="Proteomes" id="UP000322667"/>
    </source>
</evidence>
<accession>A0A5D2RSF4</accession>
<dbReference type="Proteomes" id="UP000322667">
    <property type="component" value="Chromosome A01"/>
</dbReference>
<dbReference type="EMBL" id="CM017610">
    <property type="protein sequence ID" value="TYI43456.1"/>
    <property type="molecule type" value="Genomic_DNA"/>
</dbReference>
<keyword evidence="2" id="KW-1185">Reference proteome</keyword>
<gene>
    <name evidence="1" type="ORF">ES332_A01G171300v1</name>
</gene>
<reference evidence="1 2" key="1">
    <citation type="submission" date="2019-07" db="EMBL/GenBank/DDBJ databases">
        <title>WGS assembly of Gossypium tomentosum.</title>
        <authorList>
            <person name="Chen Z.J."/>
            <person name="Sreedasyam A."/>
            <person name="Ando A."/>
            <person name="Song Q."/>
            <person name="De L."/>
            <person name="Hulse-Kemp A."/>
            <person name="Ding M."/>
            <person name="Ye W."/>
            <person name="Kirkbride R."/>
            <person name="Jenkins J."/>
            <person name="Plott C."/>
            <person name="Lovell J."/>
            <person name="Lin Y.-M."/>
            <person name="Vaughn R."/>
            <person name="Liu B."/>
            <person name="Li W."/>
            <person name="Simpson S."/>
            <person name="Scheffler B."/>
            <person name="Saski C."/>
            <person name="Grover C."/>
            <person name="Hu G."/>
            <person name="Conover J."/>
            <person name="Carlson J."/>
            <person name="Shu S."/>
            <person name="Boston L."/>
            <person name="Williams M."/>
            <person name="Peterson D."/>
            <person name="Mcgee K."/>
            <person name="Jones D."/>
            <person name="Wendel J."/>
            <person name="Stelly D."/>
            <person name="Grimwood J."/>
            <person name="Schmutz J."/>
        </authorList>
    </citation>
    <scope>NUCLEOTIDE SEQUENCE [LARGE SCALE GENOMIC DNA]</scope>
    <source>
        <strain evidence="1">7179.01</strain>
    </source>
</reference>
<name>A0A5D2RSF4_GOSTO</name>
<protein>
    <submittedName>
        <fullName evidence="1">Uncharacterized protein</fullName>
    </submittedName>
</protein>
<proteinExistence type="predicted"/>
<organism evidence="1 2">
    <name type="scientific">Gossypium tomentosum</name>
    <name type="common">Hawaiian cotton</name>
    <name type="synonym">Gossypium sandvicense</name>
    <dbReference type="NCBI Taxonomy" id="34277"/>
    <lineage>
        <taxon>Eukaryota</taxon>
        <taxon>Viridiplantae</taxon>
        <taxon>Streptophyta</taxon>
        <taxon>Embryophyta</taxon>
        <taxon>Tracheophyta</taxon>
        <taxon>Spermatophyta</taxon>
        <taxon>Magnoliopsida</taxon>
        <taxon>eudicotyledons</taxon>
        <taxon>Gunneridae</taxon>
        <taxon>Pentapetalae</taxon>
        <taxon>rosids</taxon>
        <taxon>malvids</taxon>
        <taxon>Malvales</taxon>
        <taxon>Malvaceae</taxon>
        <taxon>Malvoideae</taxon>
        <taxon>Gossypium</taxon>
    </lineage>
</organism>